<sequence>MELALREVREWRRNGKDVDSSVIAVVIVFTAGEESKVEKELGGLLAGVEDEVGGWQVGQGQQWDTPFHLANSNTMKEFTHLSWH</sequence>
<dbReference type="Proteomes" id="UP000479710">
    <property type="component" value="Unassembled WGS sequence"/>
</dbReference>
<dbReference type="AlphaFoldDB" id="A0A6G1F828"/>
<reference evidence="1 2" key="1">
    <citation type="submission" date="2019-11" db="EMBL/GenBank/DDBJ databases">
        <title>Whole genome sequence of Oryza granulata.</title>
        <authorList>
            <person name="Li W."/>
        </authorList>
    </citation>
    <scope>NUCLEOTIDE SEQUENCE [LARGE SCALE GENOMIC DNA]</scope>
    <source>
        <strain evidence="2">cv. Menghai</strain>
        <tissue evidence="1">Leaf</tissue>
    </source>
</reference>
<gene>
    <name evidence="1" type="ORF">E2562_013636</name>
</gene>
<keyword evidence="2" id="KW-1185">Reference proteome</keyword>
<organism evidence="1 2">
    <name type="scientific">Oryza meyeriana var. granulata</name>
    <dbReference type="NCBI Taxonomy" id="110450"/>
    <lineage>
        <taxon>Eukaryota</taxon>
        <taxon>Viridiplantae</taxon>
        <taxon>Streptophyta</taxon>
        <taxon>Embryophyta</taxon>
        <taxon>Tracheophyta</taxon>
        <taxon>Spermatophyta</taxon>
        <taxon>Magnoliopsida</taxon>
        <taxon>Liliopsida</taxon>
        <taxon>Poales</taxon>
        <taxon>Poaceae</taxon>
        <taxon>BOP clade</taxon>
        <taxon>Oryzoideae</taxon>
        <taxon>Oryzeae</taxon>
        <taxon>Oryzinae</taxon>
        <taxon>Oryza</taxon>
        <taxon>Oryza meyeriana</taxon>
    </lineage>
</organism>
<accession>A0A6G1F828</accession>
<proteinExistence type="predicted"/>
<comment type="caution">
    <text evidence="1">The sequence shown here is derived from an EMBL/GenBank/DDBJ whole genome shotgun (WGS) entry which is preliminary data.</text>
</comment>
<dbReference type="EMBL" id="SPHZ02000001">
    <property type="protein sequence ID" value="KAF0932989.1"/>
    <property type="molecule type" value="Genomic_DNA"/>
</dbReference>
<protein>
    <submittedName>
        <fullName evidence="1">Uncharacterized protein</fullName>
    </submittedName>
</protein>
<evidence type="ECO:0000313" key="1">
    <source>
        <dbReference type="EMBL" id="KAF0932989.1"/>
    </source>
</evidence>
<name>A0A6G1F828_9ORYZ</name>
<evidence type="ECO:0000313" key="2">
    <source>
        <dbReference type="Proteomes" id="UP000479710"/>
    </source>
</evidence>